<keyword evidence="2" id="KW-0472">Membrane</keyword>
<reference evidence="3 4" key="1">
    <citation type="submission" date="2018-12" db="EMBL/GenBank/DDBJ databases">
        <title>Alloscrdovia theropitheci sp. nov: a novel taxon from the feces of the bleeding-herat monkey (Theropithecus geleda).</title>
        <authorList>
            <person name="Modesto M."/>
        </authorList>
    </citation>
    <scope>NUCLEOTIDE SEQUENCE [LARGE SCALE GENOMIC DNA]</scope>
    <source>
        <strain evidence="3 4">GLDI4/2</strain>
    </source>
</reference>
<feature type="transmembrane region" description="Helical" evidence="2">
    <location>
        <begin position="236"/>
        <end position="257"/>
    </location>
</feature>
<proteinExistence type="predicted"/>
<dbReference type="EMBL" id="RXLP01000019">
    <property type="protein sequence ID" value="TCD54276.1"/>
    <property type="molecule type" value="Genomic_DNA"/>
</dbReference>
<feature type="transmembrane region" description="Helical" evidence="2">
    <location>
        <begin position="278"/>
        <end position="299"/>
    </location>
</feature>
<evidence type="ECO:0000313" key="4">
    <source>
        <dbReference type="Proteomes" id="UP000291289"/>
    </source>
</evidence>
<accession>A0A4R0QZZ0</accession>
<keyword evidence="4" id="KW-1185">Reference proteome</keyword>
<feature type="transmembrane region" description="Helical" evidence="2">
    <location>
        <begin position="135"/>
        <end position="168"/>
    </location>
</feature>
<organism evidence="3 4">
    <name type="scientific">Alloscardovia theropitheci</name>
    <dbReference type="NCBI Taxonomy" id="2496842"/>
    <lineage>
        <taxon>Bacteria</taxon>
        <taxon>Bacillati</taxon>
        <taxon>Actinomycetota</taxon>
        <taxon>Actinomycetes</taxon>
        <taxon>Bifidobacteriales</taxon>
        <taxon>Bifidobacteriaceae</taxon>
        <taxon>Alloscardovia</taxon>
    </lineage>
</organism>
<evidence type="ECO:0000313" key="3">
    <source>
        <dbReference type="EMBL" id="TCD54276.1"/>
    </source>
</evidence>
<dbReference type="RefSeq" id="WP_131283968.1">
    <property type="nucleotide sequence ID" value="NZ_RXLP01000019.1"/>
</dbReference>
<feature type="region of interest" description="Disordered" evidence="1">
    <location>
        <begin position="1"/>
        <end position="52"/>
    </location>
</feature>
<name>A0A4R0QZZ0_9BIFI</name>
<dbReference type="Proteomes" id="UP000291289">
    <property type="component" value="Unassembled WGS sequence"/>
</dbReference>
<keyword evidence="2" id="KW-1133">Transmembrane helix</keyword>
<feature type="transmembrane region" description="Helical" evidence="2">
    <location>
        <begin position="199"/>
        <end position="224"/>
    </location>
</feature>
<protein>
    <submittedName>
        <fullName evidence="3">Uncharacterized protein</fullName>
    </submittedName>
</protein>
<evidence type="ECO:0000256" key="1">
    <source>
        <dbReference type="SAM" id="MobiDB-lite"/>
    </source>
</evidence>
<evidence type="ECO:0000256" key="2">
    <source>
        <dbReference type="SAM" id="Phobius"/>
    </source>
</evidence>
<comment type="caution">
    <text evidence="3">The sequence shown here is derived from an EMBL/GenBank/DDBJ whole genome shotgun (WGS) entry which is preliminary data.</text>
</comment>
<dbReference type="AlphaFoldDB" id="A0A4R0QZZ0"/>
<gene>
    <name evidence="3" type="ORF">EJ419_04355</name>
</gene>
<dbReference type="OrthoDB" id="10018963at2"/>
<keyword evidence="2" id="KW-0812">Transmembrane</keyword>
<sequence length="323" mass="35092">MANQGNNPSNRVAFPDQDSIDNDTGSTRIFAPLDATSVLPPQTPASASSLRSPLASQQYVPATTVMSPASSAIPTYAQPDTAEYVNRAPQYPYSSYDDSTNQPSQDIPEFAQPVVQAQPLQVAIIGPTEQPRTLLYTVLCALITTAISAAYPFIALVIIGMITVIFSIRGSRIMQRMRNPQTSKLALFFAFPWHLAKGIFLAILYTLATAVMLLATSILSIAILRFTSFAFGFGNWTIIFELINTLALTLSWLTFLGRPQSRALRVGLRTKAQIPSRMTALIVVIALIIVGIILAFTSMTESVSWSPLPDIQSSLLSNIPSFT</sequence>
<feature type="compositionally biased region" description="Polar residues" evidence="1">
    <location>
        <begin position="1"/>
        <end position="10"/>
    </location>
</feature>